<dbReference type="PANTHER" id="PTHR43394:SF1">
    <property type="entry name" value="ATP-BINDING CASSETTE SUB-FAMILY B MEMBER 10, MITOCHONDRIAL"/>
    <property type="match status" value="1"/>
</dbReference>
<dbReference type="EMBL" id="PGGS01000007">
    <property type="protein sequence ID" value="PNH12572.1"/>
    <property type="molecule type" value="Genomic_DNA"/>
</dbReference>
<gene>
    <name evidence="7" type="ORF">TSOC_000532</name>
</gene>
<evidence type="ECO:0000256" key="4">
    <source>
        <dbReference type="ARBA" id="ARBA00023136"/>
    </source>
</evidence>
<evidence type="ECO:0000256" key="5">
    <source>
        <dbReference type="SAM" id="Phobius"/>
    </source>
</evidence>
<dbReference type="GO" id="GO:0005524">
    <property type="term" value="F:ATP binding"/>
    <property type="evidence" value="ECO:0007669"/>
    <property type="project" value="InterPro"/>
</dbReference>
<dbReference type="PANTHER" id="PTHR43394">
    <property type="entry name" value="ATP-DEPENDENT PERMEASE MDL1, MITOCHONDRIAL"/>
    <property type="match status" value="1"/>
</dbReference>
<evidence type="ECO:0000313" key="8">
    <source>
        <dbReference type="Proteomes" id="UP000236333"/>
    </source>
</evidence>
<feature type="transmembrane region" description="Helical" evidence="5">
    <location>
        <begin position="103"/>
        <end position="127"/>
    </location>
</feature>
<dbReference type="InterPro" id="IPR039421">
    <property type="entry name" value="Type_1_exporter"/>
</dbReference>
<reference evidence="7 8" key="1">
    <citation type="journal article" date="2017" name="Mol. Biol. Evol.">
        <title>The 4-celled Tetrabaena socialis nuclear genome reveals the essential components for genetic control of cell number at the origin of multicellularity in the volvocine lineage.</title>
        <authorList>
            <person name="Featherston J."/>
            <person name="Arakaki Y."/>
            <person name="Hanschen E.R."/>
            <person name="Ferris P.J."/>
            <person name="Michod R.E."/>
            <person name="Olson B.J.S.C."/>
            <person name="Nozaki H."/>
            <person name="Durand P.M."/>
        </authorList>
    </citation>
    <scope>NUCLEOTIDE SEQUENCE [LARGE SCALE GENOMIC DNA]</scope>
    <source>
        <strain evidence="7 8">NIES-571</strain>
    </source>
</reference>
<sequence>MALAITLTPINDILLPHLYGLLVSSVEKRTSHIKPLAYVIGALAVVQGGAFVKDVLDMYTQPMLFDFIKTSMVDAMLGKYDGNIVEPNTGQIVSKVVRAPDIIAWWTSVVLEYFIPQLFAFGFAFAYFLWYDVYLAGSLMLLVVAVIVLLVYSPSRCIKKSVIREQMLDLVHEDVDDVLRNLISVYSNDTAEEELEHLHASGVKFMNANVDAMYCLLKFKAIGVPIIVAFVALVVIRCCNLIQSGRLQTGTFVSIFMITTSLVGSLMWLVSIIKASTVDIGTITESQQLFSKSEQPPHDVGHAPDTSTPFPDGIGFQDVTFTHVGSKRPVIKGLTAHFERGERTVITGNIGSGKSTILKLMMAFIQPIEGDLYVSGTWYSQLPAQQMWKTSSSA</sequence>
<name>A0A2J8AJ72_9CHLO</name>
<evidence type="ECO:0000256" key="2">
    <source>
        <dbReference type="ARBA" id="ARBA00022692"/>
    </source>
</evidence>
<evidence type="ECO:0000256" key="1">
    <source>
        <dbReference type="ARBA" id="ARBA00004141"/>
    </source>
</evidence>
<dbReference type="Gene3D" id="1.20.1560.10">
    <property type="entry name" value="ABC transporter type 1, transmembrane domain"/>
    <property type="match status" value="1"/>
</dbReference>
<evidence type="ECO:0000313" key="7">
    <source>
        <dbReference type="EMBL" id="PNH12572.1"/>
    </source>
</evidence>
<dbReference type="PROSITE" id="PS50929">
    <property type="entry name" value="ABC_TM1F"/>
    <property type="match status" value="1"/>
</dbReference>
<protein>
    <submittedName>
        <fullName evidence="7">Antigen peptide transporter 2</fullName>
    </submittedName>
</protein>
<dbReference type="InterPro" id="IPR003439">
    <property type="entry name" value="ABC_transporter-like_ATP-bd"/>
</dbReference>
<comment type="caution">
    <text evidence="7">The sequence shown here is derived from an EMBL/GenBank/DDBJ whole genome shotgun (WGS) entry which is preliminary data.</text>
</comment>
<accession>A0A2J8AJ72</accession>
<dbReference type="Proteomes" id="UP000236333">
    <property type="component" value="Unassembled WGS sequence"/>
</dbReference>
<dbReference type="AlphaFoldDB" id="A0A2J8AJ72"/>
<dbReference type="GO" id="GO:0016020">
    <property type="term" value="C:membrane"/>
    <property type="evidence" value="ECO:0007669"/>
    <property type="project" value="UniProtKB-SubCell"/>
</dbReference>
<organism evidence="7 8">
    <name type="scientific">Tetrabaena socialis</name>
    <dbReference type="NCBI Taxonomy" id="47790"/>
    <lineage>
        <taxon>Eukaryota</taxon>
        <taxon>Viridiplantae</taxon>
        <taxon>Chlorophyta</taxon>
        <taxon>core chlorophytes</taxon>
        <taxon>Chlorophyceae</taxon>
        <taxon>CS clade</taxon>
        <taxon>Chlamydomonadales</taxon>
        <taxon>Tetrabaenaceae</taxon>
        <taxon>Tetrabaena</taxon>
    </lineage>
</organism>
<dbReference type="SUPFAM" id="SSF90123">
    <property type="entry name" value="ABC transporter transmembrane region"/>
    <property type="match status" value="1"/>
</dbReference>
<feature type="transmembrane region" description="Helical" evidence="5">
    <location>
        <begin position="133"/>
        <end position="152"/>
    </location>
</feature>
<comment type="subcellular location">
    <subcellularLocation>
        <location evidence="1">Membrane</location>
        <topology evidence="1">Multi-pass membrane protein</topology>
    </subcellularLocation>
</comment>
<feature type="transmembrane region" description="Helical" evidence="5">
    <location>
        <begin position="222"/>
        <end position="243"/>
    </location>
</feature>
<dbReference type="SUPFAM" id="SSF52540">
    <property type="entry name" value="P-loop containing nucleoside triphosphate hydrolases"/>
    <property type="match status" value="1"/>
</dbReference>
<keyword evidence="2 5" id="KW-0812">Transmembrane</keyword>
<feature type="transmembrane region" description="Helical" evidence="5">
    <location>
        <begin position="249"/>
        <end position="270"/>
    </location>
</feature>
<dbReference type="Gene3D" id="3.40.50.300">
    <property type="entry name" value="P-loop containing nucleotide triphosphate hydrolases"/>
    <property type="match status" value="1"/>
</dbReference>
<dbReference type="InterPro" id="IPR027417">
    <property type="entry name" value="P-loop_NTPase"/>
</dbReference>
<dbReference type="OrthoDB" id="539872at2759"/>
<dbReference type="GO" id="GO:0016887">
    <property type="term" value="F:ATP hydrolysis activity"/>
    <property type="evidence" value="ECO:0007669"/>
    <property type="project" value="InterPro"/>
</dbReference>
<keyword evidence="4 5" id="KW-0472">Membrane</keyword>
<dbReference type="Pfam" id="PF00005">
    <property type="entry name" value="ABC_tran"/>
    <property type="match status" value="1"/>
</dbReference>
<keyword evidence="8" id="KW-1185">Reference proteome</keyword>
<keyword evidence="3 5" id="KW-1133">Transmembrane helix</keyword>
<dbReference type="InterPro" id="IPR036640">
    <property type="entry name" value="ABC1_TM_sf"/>
</dbReference>
<dbReference type="InterPro" id="IPR011527">
    <property type="entry name" value="ABC1_TM_dom"/>
</dbReference>
<dbReference type="GO" id="GO:0015421">
    <property type="term" value="F:ABC-type oligopeptide transporter activity"/>
    <property type="evidence" value="ECO:0007669"/>
    <property type="project" value="TreeGrafter"/>
</dbReference>
<proteinExistence type="predicted"/>
<feature type="domain" description="ABC transmembrane type-1" evidence="6">
    <location>
        <begin position="88"/>
        <end position="273"/>
    </location>
</feature>
<evidence type="ECO:0000256" key="3">
    <source>
        <dbReference type="ARBA" id="ARBA00022989"/>
    </source>
</evidence>
<evidence type="ECO:0000259" key="6">
    <source>
        <dbReference type="PROSITE" id="PS50929"/>
    </source>
</evidence>